<dbReference type="RefSeq" id="WP_125650091.1">
    <property type="nucleotide sequence ID" value="NZ_JBHTOH010000086.1"/>
</dbReference>
<dbReference type="GO" id="GO:0016746">
    <property type="term" value="F:acyltransferase activity"/>
    <property type="evidence" value="ECO:0007669"/>
    <property type="project" value="UniProtKB-KW"/>
</dbReference>
<accession>A0ABW4BPZ0</accession>
<evidence type="ECO:0000256" key="2">
    <source>
        <dbReference type="ARBA" id="ARBA00023315"/>
    </source>
</evidence>
<proteinExistence type="predicted"/>
<evidence type="ECO:0000259" key="3">
    <source>
        <dbReference type="PROSITE" id="PS51186"/>
    </source>
</evidence>
<dbReference type="EC" id="2.3.-.-" evidence="4"/>
<dbReference type="PROSITE" id="PS51186">
    <property type="entry name" value="GNAT"/>
    <property type="match status" value="1"/>
</dbReference>
<keyword evidence="2 4" id="KW-0012">Acyltransferase</keyword>
<dbReference type="InterPro" id="IPR016181">
    <property type="entry name" value="Acyl_CoA_acyltransferase"/>
</dbReference>
<dbReference type="EMBL" id="JBHTOH010000086">
    <property type="protein sequence ID" value="MFD1411746.1"/>
    <property type="molecule type" value="Genomic_DNA"/>
</dbReference>
<dbReference type="InterPro" id="IPR000182">
    <property type="entry name" value="GNAT_dom"/>
</dbReference>
<dbReference type="InterPro" id="IPR050832">
    <property type="entry name" value="Bact_Acetyltransf"/>
</dbReference>
<dbReference type="Pfam" id="PF00583">
    <property type="entry name" value="Acetyltransf_1"/>
    <property type="match status" value="1"/>
</dbReference>
<sequence>MVTIREATSADAPTLVKLMQLYYGDSPVPHQFSETAMAAHLVRLSQSNSVGGLLVAVQNQEIVGFALNYFGFDTRALQRTLTLNDLFVQQQARRQGIARQLIQATFTWAQAHDCVSVDWMTRTSNLSAQQLYNQLAERETGWYHYQHRLS</sequence>
<protein>
    <submittedName>
        <fullName evidence="4">GNAT family N-acetyltransferase</fullName>
        <ecNumber evidence="4">2.3.-.-</ecNumber>
    </submittedName>
</protein>
<feature type="domain" description="N-acetyltransferase" evidence="3">
    <location>
        <begin position="2"/>
        <end position="150"/>
    </location>
</feature>
<dbReference type="Proteomes" id="UP001597191">
    <property type="component" value="Unassembled WGS sequence"/>
</dbReference>
<dbReference type="CDD" id="cd04301">
    <property type="entry name" value="NAT_SF"/>
    <property type="match status" value="1"/>
</dbReference>
<dbReference type="SUPFAM" id="SSF55729">
    <property type="entry name" value="Acyl-CoA N-acyltransferases (Nat)"/>
    <property type="match status" value="1"/>
</dbReference>
<organism evidence="4 5">
    <name type="scientific">Lapidilactobacillus gannanensis</name>
    <dbReference type="NCBI Taxonomy" id="2486002"/>
    <lineage>
        <taxon>Bacteria</taxon>
        <taxon>Bacillati</taxon>
        <taxon>Bacillota</taxon>
        <taxon>Bacilli</taxon>
        <taxon>Lactobacillales</taxon>
        <taxon>Lactobacillaceae</taxon>
        <taxon>Lapidilactobacillus</taxon>
    </lineage>
</organism>
<name>A0ABW4BPZ0_9LACO</name>
<keyword evidence="1 4" id="KW-0808">Transferase</keyword>
<reference evidence="5" key="1">
    <citation type="journal article" date="2019" name="Int. J. Syst. Evol. Microbiol.">
        <title>The Global Catalogue of Microorganisms (GCM) 10K type strain sequencing project: providing services to taxonomists for standard genome sequencing and annotation.</title>
        <authorList>
            <consortium name="The Broad Institute Genomics Platform"/>
            <consortium name="The Broad Institute Genome Sequencing Center for Infectious Disease"/>
            <person name="Wu L."/>
            <person name="Ma J."/>
        </authorList>
    </citation>
    <scope>NUCLEOTIDE SEQUENCE [LARGE SCALE GENOMIC DNA]</scope>
    <source>
        <strain evidence="5">CCM 8937</strain>
    </source>
</reference>
<evidence type="ECO:0000313" key="5">
    <source>
        <dbReference type="Proteomes" id="UP001597191"/>
    </source>
</evidence>
<keyword evidence="5" id="KW-1185">Reference proteome</keyword>
<comment type="caution">
    <text evidence="4">The sequence shown here is derived from an EMBL/GenBank/DDBJ whole genome shotgun (WGS) entry which is preliminary data.</text>
</comment>
<gene>
    <name evidence="4" type="ORF">ACFQ4R_09130</name>
</gene>
<dbReference type="Gene3D" id="3.40.630.30">
    <property type="match status" value="1"/>
</dbReference>
<dbReference type="PANTHER" id="PTHR43877">
    <property type="entry name" value="AMINOALKYLPHOSPHONATE N-ACETYLTRANSFERASE-RELATED-RELATED"/>
    <property type="match status" value="1"/>
</dbReference>
<evidence type="ECO:0000313" key="4">
    <source>
        <dbReference type="EMBL" id="MFD1411746.1"/>
    </source>
</evidence>
<evidence type="ECO:0000256" key="1">
    <source>
        <dbReference type="ARBA" id="ARBA00022679"/>
    </source>
</evidence>